<feature type="compositionally biased region" description="Polar residues" evidence="1">
    <location>
        <begin position="202"/>
        <end position="219"/>
    </location>
</feature>
<sequence>MSKAALQKTWEKLTPSAKKWVMIGGGLAVMLVFCFGLVVLTGGGKPARGDRTAAAKIENALLPGSDAAKQMGLASLPREVDRNKAETSRLAEDVAKLRGTVESQAQGESGAAQAQEATKALQGDVQQLRAVVEKLVEAQKQAEQSGGRAQANGAQPPGGMGVATPMQQQAPQGFAGIRTIGSDGRNAGARPPTAAKPGSGVTAPSSGSPTEAPQRSAPSGQVGRDAETYTPSGSMIQGVLLTGLDAPTGQNAMKEPTPALIRVKKESILPNRYLADFRECFIIVGGHGDLASERALLRAENLSCIRNDKSVIDAKLEGWVVGNDGKAGVRGRLVSKQGAVLARASLAGLADGISQAFSGNVRGQLPGTGMDPDYTMQSGAFGGASTAMDRIAKYYLDLADQIHPVVEIDAGREVTLVLVRGITLPALRPRSLQTKL</sequence>
<dbReference type="InterPro" id="IPR005498">
    <property type="entry name" value="T4SS_VirB10/TraB/TrbI"/>
</dbReference>
<organism evidence="3 4">
    <name type="scientific">Xanthomonas sacchari</name>
    <dbReference type="NCBI Taxonomy" id="56458"/>
    <lineage>
        <taxon>Bacteria</taxon>
        <taxon>Pseudomonadati</taxon>
        <taxon>Pseudomonadota</taxon>
        <taxon>Gammaproteobacteria</taxon>
        <taxon>Lysobacterales</taxon>
        <taxon>Lysobacteraceae</taxon>
        <taxon>Xanthomonas</taxon>
    </lineage>
</organism>
<reference evidence="3 4" key="1">
    <citation type="submission" date="2022-06" db="EMBL/GenBank/DDBJ databases">
        <title>Dynamics of rice microbiomes reveals core vertical transmitted seed endophytes.</title>
        <authorList>
            <person name="Liao K."/>
            <person name="Zhang X."/>
        </authorList>
    </citation>
    <scope>NUCLEOTIDE SEQUENCE [LARGE SCALE GENOMIC DNA]</scope>
    <source>
        <strain evidence="3 4">YT10-10-1</strain>
    </source>
</reference>
<gene>
    <name evidence="3" type="ORF">NB700_001863</name>
</gene>
<protein>
    <recommendedName>
        <fullName evidence="5">Conjugal transfer protein TraB</fullName>
    </recommendedName>
</protein>
<accession>A0ABT3DV91</accession>
<dbReference type="EMBL" id="JANFWR010000010">
    <property type="protein sequence ID" value="MCW0399307.1"/>
    <property type="molecule type" value="Genomic_DNA"/>
</dbReference>
<evidence type="ECO:0008006" key="5">
    <source>
        <dbReference type="Google" id="ProtNLM"/>
    </source>
</evidence>
<evidence type="ECO:0000256" key="1">
    <source>
        <dbReference type="SAM" id="MobiDB-lite"/>
    </source>
</evidence>
<name>A0ABT3DV91_9XANT</name>
<evidence type="ECO:0000256" key="2">
    <source>
        <dbReference type="SAM" id="Phobius"/>
    </source>
</evidence>
<dbReference type="Pfam" id="PF03743">
    <property type="entry name" value="TrbI"/>
    <property type="match status" value="1"/>
</dbReference>
<keyword evidence="2" id="KW-1133">Transmembrane helix</keyword>
<comment type="caution">
    <text evidence="3">The sequence shown here is derived from an EMBL/GenBank/DDBJ whole genome shotgun (WGS) entry which is preliminary data.</text>
</comment>
<keyword evidence="4" id="KW-1185">Reference proteome</keyword>
<dbReference type="CDD" id="cd16430">
    <property type="entry name" value="TraB"/>
    <property type="match status" value="1"/>
</dbReference>
<evidence type="ECO:0000313" key="4">
    <source>
        <dbReference type="Proteomes" id="UP001320843"/>
    </source>
</evidence>
<dbReference type="RefSeq" id="WP_267122716.1">
    <property type="nucleotide sequence ID" value="NZ_JANFWR010000010.1"/>
</dbReference>
<evidence type="ECO:0000313" key="3">
    <source>
        <dbReference type="EMBL" id="MCW0399307.1"/>
    </source>
</evidence>
<feature type="region of interest" description="Disordered" evidence="1">
    <location>
        <begin position="139"/>
        <end position="231"/>
    </location>
</feature>
<dbReference type="Proteomes" id="UP001320843">
    <property type="component" value="Unassembled WGS sequence"/>
</dbReference>
<proteinExistence type="predicted"/>
<keyword evidence="2" id="KW-0472">Membrane</keyword>
<keyword evidence="2" id="KW-0812">Transmembrane</keyword>
<feature type="transmembrane region" description="Helical" evidence="2">
    <location>
        <begin position="20"/>
        <end position="41"/>
    </location>
</feature>